<keyword evidence="2" id="KW-1185">Reference proteome</keyword>
<reference evidence="1 2" key="1">
    <citation type="submission" date="2020-06" db="EMBL/GenBank/DDBJ databases">
        <authorList>
            <person name="Li R."/>
            <person name="Bekaert M."/>
        </authorList>
    </citation>
    <scope>NUCLEOTIDE SEQUENCE [LARGE SCALE GENOMIC DNA]</scope>
    <source>
        <strain evidence="2">wild</strain>
    </source>
</reference>
<dbReference type="Proteomes" id="UP000507470">
    <property type="component" value="Unassembled WGS sequence"/>
</dbReference>
<evidence type="ECO:0000313" key="1">
    <source>
        <dbReference type="EMBL" id="CAC5377529.1"/>
    </source>
</evidence>
<protein>
    <submittedName>
        <fullName evidence="1">Uncharacterized protein</fullName>
    </submittedName>
</protein>
<accession>A0A6J8B4R0</accession>
<dbReference type="OrthoDB" id="6130585at2759"/>
<name>A0A6J8B4R0_MYTCO</name>
<sequence>MDENEMYRWFGTSSYFDTYKLTMGLTNITRHKGLMFDGSDMRIGYSKDSVECLLMLILLSCLHFVELHKFYHHPLTIVINWFYRLNLLCDNFDVHCIVDQRLEQKYYNLNSLYSRKASVDHLIVNETTSVAIDALNRESMTEFEQLYRMKRTTIFNESQSVLRRSLVNASENKLSILCRWLLINIRNKGVSNKDIEKAMDIALNNLDRFTARAVSWCITKTFYRTFLVYLRNAYEVYPGLRCECHAKGNTTNPLCSKQTLIIILTEQQLKGLPQRYKGFKIEIHNINDINSPSEGMKLSNQLSKIDSSSHLKVNISKEKAENLFYRHTNLSLICASVHRSFSFQKKHLIKAEICIQFYCKRKGILPLGEQHFPDSIHGIPTDVIEGTALMLSKLHIGDKIGPQTSTGTLGGFVKYLGFDCFLTCAHVMYDLQTLLSSSADFALLPGAKAYSHMTQGLVDCGTVIWRTFDHDDKLKTSIDAALVLLQNTTIDPNDYIQDGMGNPCPYSQLGAGANTKLECAVTFPRQSDVDILFSNTGQTAANVNSNMFQPLWISTSAHMQLSAGYLTEKRIFRMYNQMVINLGLQPGDSGTCIYVVQHPQNKNGCIGMAIAFCAGLTIVTPLKDILKRINTS</sequence>
<organism evidence="1 2">
    <name type="scientific">Mytilus coruscus</name>
    <name type="common">Sea mussel</name>
    <dbReference type="NCBI Taxonomy" id="42192"/>
    <lineage>
        <taxon>Eukaryota</taxon>
        <taxon>Metazoa</taxon>
        <taxon>Spiralia</taxon>
        <taxon>Lophotrochozoa</taxon>
        <taxon>Mollusca</taxon>
        <taxon>Bivalvia</taxon>
        <taxon>Autobranchia</taxon>
        <taxon>Pteriomorphia</taxon>
        <taxon>Mytilida</taxon>
        <taxon>Mytiloidea</taxon>
        <taxon>Mytilidae</taxon>
        <taxon>Mytilinae</taxon>
        <taxon>Mytilus</taxon>
    </lineage>
</organism>
<dbReference type="AlphaFoldDB" id="A0A6J8B4R0"/>
<proteinExistence type="predicted"/>
<gene>
    <name evidence="1" type="ORF">MCOR_13838</name>
</gene>
<evidence type="ECO:0000313" key="2">
    <source>
        <dbReference type="Proteomes" id="UP000507470"/>
    </source>
</evidence>
<dbReference type="EMBL" id="CACVKT020002379">
    <property type="protein sequence ID" value="CAC5377529.1"/>
    <property type="molecule type" value="Genomic_DNA"/>
</dbReference>